<evidence type="ECO:0000313" key="2">
    <source>
        <dbReference type="EMBL" id="CAB5043343.1"/>
    </source>
</evidence>
<reference evidence="2" key="1">
    <citation type="submission" date="2020-05" db="EMBL/GenBank/DDBJ databases">
        <authorList>
            <person name="Chiriac C."/>
            <person name="Salcher M."/>
            <person name="Ghai R."/>
            <person name="Kavagutti S V."/>
        </authorList>
    </citation>
    <scope>NUCLEOTIDE SEQUENCE</scope>
</reference>
<evidence type="ECO:0000259" key="1">
    <source>
        <dbReference type="Pfam" id="PF08818"/>
    </source>
</evidence>
<gene>
    <name evidence="2" type="ORF">UFOPK4237_01760</name>
</gene>
<feature type="domain" description="YdhG-like" evidence="1">
    <location>
        <begin position="17"/>
        <end position="109"/>
    </location>
</feature>
<dbReference type="SUPFAM" id="SSF159888">
    <property type="entry name" value="YdhG-like"/>
    <property type="match status" value="1"/>
</dbReference>
<accession>A0A6J7SQP9</accession>
<dbReference type="InterPro" id="IPR014922">
    <property type="entry name" value="YdhG-like"/>
</dbReference>
<dbReference type="Gene3D" id="3.90.1150.200">
    <property type="match status" value="1"/>
</dbReference>
<protein>
    <submittedName>
        <fullName evidence="2">Unannotated protein</fullName>
    </submittedName>
</protein>
<dbReference type="SUPFAM" id="SSF47789">
    <property type="entry name" value="C-terminal domain of RNA polymerase alpha subunit"/>
    <property type="match status" value="1"/>
</dbReference>
<sequence>MAAKEIDVYLESVPEPQRSTLQEVRRRILSLLPVCEQCISYGMPAFKVEGTVIAGFAAAKTFNSYYPHSGSILDRLKTDLMGYECTRGALHFPMDQPLSKKLLKQLISAKLELALGDLALKSRIGPDELWRSYGLAGPARRALIGAGILTVGDLAQVSPQDLAQLQGIGPKALETLKKCSGTK</sequence>
<dbReference type="Gene3D" id="1.10.150.20">
    <property type="entry name" value="5' to 3' exonuclease, C-terminal subdomain"/>
    <property type="match status" value="1"/>
</dbReference>
<dbReference type="EMBL" id="CAFBPZ010000194">
    <property type="protein sequence ID" value="CAB5043343.1"/>
    <property type="molecule type" value="Genomic_DNA"/>
</dbReference>
<name>A0A6J7SQP9_9ZZZZ</name>
<dbReference type="Pfam" id="PF08818">
    <property type="entry name" value="DUF1801"/>
    <property type="match status" value="1"/>
</dbReference>
<dbReference type="AlphaFoldDB" id="A0A6J7SQP9"/>
<organism evidence="2">
    <name type="scientific">freshwater metagenome</name>
    <dbReference type="NCBI Taxonomy" id="449393"/>
    <lineage>
        <taxon>unclassified sequences</taxon>
        <taxon>metagenomes</taxon>
        <taxon>ecological metagenomes</taxon>
    </lineage>
</organism>
<dbReference type="Pfam" id="PF14520">
    <property type="entry name" value="HHH_5"/>
    <property type="match status" value="1"/>
</dbReference>
<proteinExistence type="predicted"/>